<evidence type="ECO:0000313" key="2">
    <source>
        <dbReference type="EMBL" id="EAR84668.2"/>
    </source>
</evidence>
<dbReference type="InParanoid" id="I7MG15"/>
<evidence type="ECO:0000256" key="1">
    <source>
        <dbReference type="SAM" id="MobiDB-lite"/>
    </source>
</evidence>
<feature type="region of interest" description="Disordered" evidence="1">
    <location>
        <begin position="496"/>
        <end position="519"/>
    </location>
</feature>
<feature type="compositionally biased region" description="Basic residues" evidence="1">
    <location>
        <begin position="510"/>
        <end position="519"/>
    </location>
</feature>
<keyword evidence="3" id="KW-1185">Reference proteome</keyword>
<feature type="compositionally biased region" description="Low complexity" evidence="1">
    <location>
        <begin position="441"/>
        <end position="450"/>
    </location>
</feature>
<evidence type="ECO:0000313" key="3">
    <source>
        <dbReference type="Proteomes" id="UP000009168"/>
    </source>
</evidence>
<feature type="compositionally biased region" description="Polar residues" evidence="1">
    <location>
        <begin position="1"/>
        <end position="10"/>
    </location>
</feature>
<protein>
    <submittedName>
        <fullName evidence="2">Uncharacterized protein</fullName>
    </submittedName>
</protein>
<sequence>MSGLKEQSNTQQQQVVNNKSINLVEAKQNNQSQTKDSFNQGDQTKEKKVEINNNQNFMNYDDIQINKEDDEDKYILMELIAKKNSQLIDQPQIADLSAMKESKVSQGRVLSRQIENNSIASQQTQNTNNNNCQGFIDNNQPVLPSLSQLERRRYISTEIEQQSSNISSNNYMDTLAAQYTNTKSRYAARAAALGQGSVQSNSQTQNQEQSEKQQLQIGLQGINQQIQFKNPPPRSQVQYQSGLSSSQSLTVQRDFHIYYQIGSSNNTDSSKSYEDDTLMMNQDANEMVKVPIDEIQEDTTVQDAIQSAVCQINNYFSIQKANYRLEYDDSLYDMYLAKKNGEKKSLPALYPLEKMKKFSNSNMVLIPKDGSALKRLVLNGSPKKYKSNIMSDQKAPNRETIKEESFISNNQSPTNSYIFNQTNRNGSQSQNKTSSSFTGYPPQNNNNNPNTRKSMQSTITQKQTKIGNQEREGGDSEIISSPSKCFPFFCCMRGNGSSSNKQSSSQSNSSKKRSTIATS</sequence>
<dbReference type="GeneID" id="7830454"/>
<accession>I7MG15</accession>
<feature type="compositionally biased region" description="Polar residues" evidence="1">
    <location>
        <begin position="406"/>
        <end position="438"/>
    </location>
</feature>
<feature type="compositionally biased region" description="Polar residues" evidence="1">
    <location>
        <begin position="27"/>
        <end position="42"/>
    </location>
</feature>
<name>I7MG15_TETTS</name>
<dbReference type="EMBL" id="GG662698">
    <property type="protein sequence ID" value="EAR84668.2"/>
    <property type="molecule type" value="Genomic_DNA"/>
</dbReference>
<dbReference type="RefSeq" id="XP_001032331.2">
    <property type="nucleotide sequence ID" value="XM_001032331.2"/>
</dbReference>
<reference evidence="3" key="1">
    <citation type="journal article" date="2006" name="PLoS Biol.">
        <title>Macronuclear genome sequence of the ciliate Tetrahymena thermophila, a model eukaryote.</title>
        <authorList>
            <person name="Eisen J.A."/>
            <person name="Coyne R.S."/>
            <person name="Wu M."/>
            <person name="Wu D."/>
            <person name="Thiagarajan M."/>
            <person name="Wortman J.R."/>
            <person name="Badger J.H."/>
            <person name="Ren Q."/>
            <person name="Amedeo P."/>
            <person name="Jones K.M."/>
            <person name="Tallon L.J."/>
            <person name="Delcher A.L."/>
            <person name="Salzberg S.L."/>
            <person name="Silva J.C."/>
            <person name="Haas B.J."/>
            <person name="Majoros W.H."/>
            <person name="Farzad M."/>
            <person name="Carlton J.M."/>
            <person name="Smith R.K. Jr."/>
            <person name="Garg J."/>
            <person name="Pearlman R.E."/>
            <person name="Karrer K.M."/>
            <person name="Sun L."/>
            <person name="Manning G."/>
            <person name="Elde N.C."/>
            <person name="Turkewitz A.P."/>
            <person name="Asai D.J."/>
            <person name="Wilkes D.E."/>
            <person name="Wang Y."/>
            <person name="Cai H."/>
            <person name="Collins K."/>
            <person name="Stewart B.A."/>
            <person name="Lee S.R."/>
            <person name="Wilamowska K."/>
            <person name="Weinberg Z."/>
            <person name="Ruzzo W.L."/>
            <person name="Wloga D."/>
            <person name="Gaertig J."/>
            <person name="Frankel J."/>
            <person name="Tsao C.-C."/>
            <person name="Gorovsky M.A."/>
            <person name="Keeling P.J."/>
            <person name="Waller R.F."/>
            <person name="Patron N.J."/>
            <person name="Cherry J.M."/>
            <person name="Stover N.A."/>
            <person name="Krieger C.J."/>
            <person name="del Toro C."/>
            <person name="Ryder H.F."/>
            <person name="Williamson S.C."/>
            <person name="Barbeau R.A."/>
            <person name="Hamilton E.P."/>
            <person name="Orias E."/>
        </authorList>
    </citation>
    <scope>NUCLEOTIDE SEQUENCE [LARGE SCALE GENOMIC DNA]</scope>
    <source>
        <strain evidence="3">SB210</strain>
    </source>
</reference>
<dbReference type="Proteomes" id="UP000009168">
    <property type="component" value="Unassembled WGS sequence"/>
</dbReference>
<proteinExistence type="predicted"/>
<feature type="compositionally biased region" description="Low complexity" evidence="1">
    <location>
        <begin position="496"/>
        <end position="509"/>
    </location>
</feature>
<organism evidence="2 3">
    <name type="scientific">Tetrahymena thermophila (strain SB210)</name>
    <dbReference type="NCBI Taxonomy" id="312017"/>
    <lineage>
        <taxon>Eukaryota</taxon>
        <taxon>Sar</taxon>
        <taxon>Alveolata</taxon>
        <taxon>Ciliophora</taxon>
        <taxon>Intramacronucleata</taxon>
        <taxon>Oligohymenophorea</taxon>
        <taxon>Hymenostomatida</taxon>
        <taxon>Tetrahymenina</taxon>
        <taxon>Tetrahymenidae</taxon>
        <taxon>Tetrahymena</taxon>
    </lineage>
</organism>
<feature type="region of interest" description="Disordered" evidence="1">
    <location>
        <begin position="1"/>
        <end position="46"/>
    </location>
</feature>
<dbReference type="KEGG" id="tet:TTHERM_00649370"/>
<feature type="region of interest" description="Disordered" evidence="1">
    <location>
        <begin position="405"/>
        <end position="479"/>
    </location>
</feature>
<dbReference type="AlphaFoldDB" id="I7MG15"/>
<gene>
    <name evidence="2" type="ORF">TTHERM_00649370</name>
</gene>
<feature type="compositionally biased region" description="Polar residues" evidence="1">
    <location>
        <begin position="451"/>
        <end position="467"/>
    </location>
</feature>